<dbReference type="Proteomes" id="UP000319160">
    <property type="component" value="Unassembled WGS sequence"/>
</dbReference>
<dbReference type="InterPro" id="IPR000772">
    <property type="entry name" value="Ricin_B_lectin"/>
</dbReference>
<dbReference type="Pfam" id="PF14200">
    <property type="entry name" value="RicinB_lectin_2"/>
    <property type="match status" value="1"/>
</dbReference>
<evidence type="ECO:0000313" key="3">
    <source>
        <dbReference type="Proteomes" id="UP000319160"/>
    </source>
</evidence>
<comment type="caution">
    <text evidence="2">The sequence shown here is derived from an EMBL/GenBank/DDBJ whole genome shotgun (WGS) entry which is preliminary data.</text>
</comment>
<dbReference type="SUPFAM" id="SSF50370">
    <property type="entry name" value="Ricin B-like lectins"/>
    <property type="match status" value="1"/>
</dbReference>
<evidence type="ECO:0000313" key="2">
    <source>
        <dbReference type="EMBL" id="TRX93397.1"/>
    </source>
</evidence>
<sequence>MGFSGPGLYEIVPFQAPDLSASAWEGKMEPGAVVRTYARDRSNPSTNALWLITLVSGSGDSAVYLILNDRTGYPLTATADSAVTSTPQISPSDPTTHWTIKSSPVSGYEVYTINNKVESRGQLNVRGASSSSGADILAWPVSNSDNTKWYFDRRP</sequence>
<protein>
    <recommendedName>
        <fullName evidence="1">Ricin B lectin domain-containing protein</fullName>
    </recommendedName>
</protein>
<proteinExistence type="predicted"/>
<dbReference type="InterPro" id="IPR035992">
    <property type="entry name" value="Ricin_B-like_lectins"/>
</dbReference>
<dbReference type="AlphaFoldDB" id="A0A553HZL8"/>
<accession>A0A553HZL8</accession>
<feature type="domain" description="Ricin B lectin" evidence="1">
    <location>
        <begin position="47"/>
        <end position="139"/>
    </location>
</feature>
<keyword evidence="3" id="KW-1185">Reference proteome</keyword>
<evidence type="ECO:0000259" key="1">
    <source>
        <dbReference type="Pfam" id="PF14200"/>
    </source>
</evidence>
<dbReference type="EMBL" id="VFLP01000029">
    <property type="protein sequence ID" value="TRX93397.1"/>
    <property type="molecule type" value="Genomic_DNA"/>
</dbReference>
<dbReference type="OrthoDB" id="4476188at2759"/>
<name>A0A553HZL8_9PEZI</name>
<dbReference type="Gene3D" id="2.80.10.50">
    <property type="match status" value="1"/>
</dbReference>
<organism evidence="2 3">
    <name type="scientific">Xylaria flabelliformis</name>
    <dbReference type="NCBI Taxonomy" id="2512241"/>
    <lineage>
        <taxon>Eukaryota</taxon>
        <taxon>Fungi</taxon>
        <taxon>Dikarya</taxon>
        <taxon>Ascomycota</taxon>
        <taxon>Pezizomycotina</taxon>
        <taxon>Sordariomycetes</taxon>
        <taxon>Xylariomycetidae</taxon>
        <taxon>Xylariales</taxon>
        <taxon>Xylariaceae</taxon>
        <taxon>Xylaria</taxon>
    </lineage>
</organism>
<gene>
    <name evidence="2" type="ORF">FHL15_005672</name>
</gene>
<reference evidence="3" key="1">
    <citation type="submission" date="2019-06" db="EMBL/GenBank/DDBJ databases">
        <title>Draft genome sequence of the griseofulvin-producing fungus Xylaria cubensis strain G536.</title>
        <authorList>
            <person name="Mead M.E."/>
            <person name="Raja H.A."/>
            <person name="Steenwyk J.L."/>
            <person name="Knowles S.L."/>
            <person name="Oberlies N.H."/>
            <person name="Rokas A."/>
        </authorList>
    </citation>
    <scope>NUCLEOTIDE SEQUENCE [LARGE SCALE GENOMIC DNA]</scope>
    <source>
        <strain evidence="3">G536</strain>
    </source>
</reference>